<evidence type="ECO:0000313" key="2">
    <source>
        <dbReference type="EMBL" id="KAK1389998.1"/>
    </source>
</evidence>
<sequence>MTSPAPEKSKPPLHNFNMPWLQWGNRKLMRCMKVNESSPTSFNHRRSGEIPIGRLRESEFERRGSSKKAKRDDDGIEAVREKLMVDLKTAAFKMKNALIRDGLETPSKDTPWNLRTRRAACKEPPLGDNAAERKPNSSPLRTEANKSARFLRGSVVGGVVGESSSGEKRERVKFSVSLSRREIADDFMVMTGHRLPRRPKKRPKYIQKDLDTLFPGLWMTEINADLYKVPDAI</sequence>
<feature type="region of interest" description="Disordered" evidence="1">
    <location>
        <begin position="119"/>
        <end position="146"/>
    </location>
</feature>
<dbReference type="InterPro" id="IPR012438">
    <property type="entry name" value="DUF1639"/>
</dbReference>
<gene>
    <name evidence="2" type="ORF">POM88_018176</name>
</gene>
<dbReference type="Pfam" id="PF07797">
    <property type="entry name" value="DUF1639"/>
    <property type="match status" value="1"/>
</dbReference>
<reference evidence="2" key="2">
    <citation type="submission" date="2023-05" db="EMBL/GenBank/DDBJ databases">
        <authorList>
            <person name="Schelkunov M.I."/>
        </authorList>
    </citation>
    <scope>NUCLEOTIDE SEQUENCE</scope>
    <source>
        <strain evidence="2">Hsosn_3</strain>
        <tissue evidence="2">Leaf</tissue>
    </source>
</reference>
<protein>
    <submittedName>
        <fullName evidence="2">Galacturonosyltransferase 12</fullName>
    </submittedName>
</protein>
<dbReference type="EMBL" id="JAUIZM010000004">
    <property type="protein sequence ID" value="KAK1389998.1"/>
    <property type="molecule type" value="Genomic_DNA"/>
</dbReference>
<keyword evidence="3" id="KW-1185">Reference proteome</keyword>
<dbReference type="Proteomes" id="UP001237642">
    <property type="component" value="Unassembled WGS sequence"/>
</dbReference>
<evidence type="ECO:0000313" key="3">
    <source>
        <dbReference type="Proteomes" id="UP001237642"/>
    </source>
</evidence>
<dbReference type="PANTHER" id="PTHR33130:SF43">
    <property type="entry name" value="OS01G0688600 PROTEIN"/>
    <property type="match status" value="1"/>
</dbReference>
<dbReference type="AlphaFoldDB" id="A0AAD8IS20"/>
<evidence type="ECO:0000256" key="1">
    <source>
        <dbReference type="SAM" id="MobiDB-lite"/>
    </source>
</evidence>
<accession>A0AAD8IS20</accession>
<proteinExistence type="predicted"/>
<name>A0AAD8IS20_9APIA</name>
<comment type="caution">
    <text evidence="2">The sequence shown here is derived from an EMBL/GenBank/DDBJ whole genome shotgun (WGS) entry which is preliminary data.</text>
</comment>
<dbReference type="PANTHER" id="PTHR33130">
    <property type="entry name" value="PUTATIVE (DUF1639)-RELATED"/>
    <property type="match status" value="1"/>
</dbReference>
<reference evidence="2" key="1">
    <citation type="submission" date="2023-02" db="EMBL/GenBank/DDBJ databases">
        <title>Genome of toxic invasive species Heracleum sosnowskyi carries increased number of genes despite the absence of recent whole-genome duplications.</title>
        <authorList>
            <person name="Schelkunov M."/>
            <person name="Shtratnikova V."/>
            <person name="Makarenko M."/>
            <person name="Klepikova A."/>
            <person name="Omelchenko D."/>
            <person name="Novikova G."/>
            <person name="Obukhova E."/>
            <person name="Bogdanov V."/>
            <person name="Penin A."/>
            <person name="Logacheva M."/>
        </authorList>
    </citation>
    <scope>NUCLEOTIDE SEQUENCE</scope>
    <source>
        <strain evidence="2">Hsosn_3</strain>
        <tissue evidence="2">Leaf</tissue>
    </source>
</reference>
<organism evidence="2 3">
    <name type="scientific">Heracleum sosnowskyi</name>
    <dbReference type="NCBI Taxonomy" id="360622"/>
    <lineage>
        <taxon>Eukaryota</taxon>
        <taxon>Viridiplantae</taxon>
        <taxon>Streptophyta</taxon>
        <taxon>Embryophyta</taxon>
        <taxon>Tracheophyta</taxon>
        <taxon>Spermatophyta</taxon>
        <taxon>Magnoliopsida</taxon>
        <taxon>eudicotyledons</taxon>
        <taxon>Gunneridae</taxon>
        <taxon>Pentapetalae</taxon>
        <taxon>asterids</taxon>
        <taxon>campanulids</taxon>
        <taxon>Apiales</taxon>
        <taxon>Apiaceae</taxon>
        <taxon>Apioideae</taxon>
        <taxon>apioid superclade</taxon>
        <taxon>Tordylieae</taxon>
        <taxon>Tordyliinae</taxon>
        <taxon>Heracleum</taxon>
    </lineage>
</organism>